<comment type="caution">
    <text evidence="2">The sequence shown here is derived from an EMBL/GenBank/DDBJ whole genome shotgun (WGS) entry which is preliminary data.</text>
</comment>
<accession>A0A8J3G3K9</accession>
<dbReference type="Proteomes" id="UP000634004">
    <property type="component" value="Unassembled WGS sequence"/>
</dbReference>
<proteinExistence type="predicted"/>
<reference evidence="2" key="2">
    <citation type="submission" date="2020-09" db="EMBL/GenBank/DDBJ databases">
        <authorList>
            <person name="Sun Q."/>
            <person name="Kim S."/>
        </authorList>
    </citation>
    <scope>NUCLEOTIDE SEQUENCE</scope>
    <source>
        <strain evidence="2">KCTC 32513</strain>
    </source>
</reference>
<dbReference type="AlphaFoldDB" id="A0A8J3G3K9"/>
<evidence type="ECO:0000256" key="1">
    <source>
        <dbReference type="SAM" id="Coils"/>
    </source>
</evidence>
<gene>
    <name evidence="2" type="ORF">GCM10009069_30080</name>
</gene>
<feature type="coiled-coil region" evidence="1">
    <location>
        <begin position="401"/>
        <end position="437"/>
    </location>
</feature>
<dbReference type="RefSeq" id="WP_189499712.1">
    <property type="nucleotide sequence ID" value="NZ_BMZH01000029.1"/>
</dbReference>
<protein>
    <submittedName>
        <fullName evidence="2">Uncharacterized protein</fullName>
    </submittedName>
</protein>
<dbReference type="EMBL" id="BMZH01000029">
    <property type="protein sequence ID" value="GHB05641.1"/>
    <property type="molecule type" value="Genomic_DNA"/>
</dbReference>
<organism evidence="2 3">
    <name type="scientific">Algimonas arctica</name>
    <dbReference type="NCBI Taxonomy" id="1479486"/>
    <lineage>
        <taxon>Bacteria</taxon>
        <taxon>Pseudomonadati</taxon>
        <taxon>Pseudomonadota</taxon>
        <taxon>Alphaproteobacteria</taxon>
        <taxon>Maricaulales</taxon>
        <taxon>Robiginitomaculaceae</taxon>
        <taxon>Algimonas</taxon>
    </lineage>
</organism>
<keyword evidence="3" id="KW-1185">Reference proteome</keyword>
<keyword evidence="1" id="KW-0175">Coiled coil</keyword>
<sequence>MLPVLPNKVSTKLGAHHKTATLARKDLVVYPDLLKRFNDLKPLKVDISYNATLRAAPKQTWIGNAPPYFNDDGTFTLNKTVKDITLLIGRSGKRTEGMSPGSPSYFDFMDIKSSYHAINPGKDAEQRLSSTFNNTASIYFSNARISEVRIPNREIKEIYDAFESRKNDCTLTVNKQSFKCIGEAVKSIRDAIVDENDAKTTTTEGDDFWSGESEEELITEAVASENPQQDDFWDRVEANEEDIDGATIQDVPEDSFWTDSADRYKNEGSSAFWNGGGEANTDGFEIQTDGGTQGVVSSLGEILIPFRIWEVLSYKSGLAEVRLKDKLTGDCHSSLSSLQGWDYEVSTTQIGYVDASGDWVTPPEGFYTNKAKEIDGRAPSGFRLTSKYVPPANETASQRRAREAKEERYALKREREKERARIRAREVAAQLNSCQQDVHREMERIIVRLKNEGYRHE</sequence>
<reference evidence="2" key="1">
    <citation type="journal article" date="2014" name="Int. J. Syst. Evol. Microbiol.">
        <title>Complete genome sequence of Corynebacterium casei LMG S-19264T (=DSM 44701T), isolated from a smear-ripened cheese.</title>
        <authorList>
            <consortium name="US DOE Joint Genome Institute (JGI-PGF)"/>
            <person name="Walter F."/>
            <person name="Albersmeier A."/>
            <person name="Kalinowski J."/>
            <person name="Ruckert C."/>
        </authorList>
    </citation>
    <scope>NUCLEOTIDE SEQUENCE</scope>
    <source>
        <strain evidence="2">KCTC 32513</strain>
    </source>
</reference>
<name>A0A8J3G3K9_9PROT</name>
<evidence type="ECO:0000313" key="2">
    <source>
        <dbReference type="EMBL" id="GHB05641.1"/>
    </source>
</evidence>
<evidence type="ECO:0000313" key="3">
    <source>
        <dbReference type="Proteomes" id="UP000634004"/>
    </source>
</evidence>